<dbReference type="InterPro" id="IPR001279">
    <property type="entry name" value="Metallo-B-lactamas"/>
</dbReference>
<dbReference type="AlphaFoldDB" id="A0A3M2LK65"/>
<evidence type="ECO:0000313" key="3">
    <source>
        <dbReference type="EMBL" id="RMI37869.1"/>
    </source>
</evidence>
<dbReference type="RefSeq" id="WP_122198689.1">
    <property type="nucleotide sequence ID" value="NZ_JBHSKC010000011.1"/>
</dbReference>
<feature type="domain" description="Metallo-beta-lactamase" evidence="2">
    <location>
        <begin position="27"/>
        <end position="210"/>
    </location>
</feature>
<accession>A0A3M2LK65</accession>
<gene>
    <name evidence="3" type="ORF">EBO15_34630</name>
</gene>
<comment type="caution">
    <text evidence="3">The sequence shown here is derived from an EMBL/GenBank/DDBJ whole genome shotgun (WGS) entry which is preliminary data.</text>
</comment>
<dbReference type="GO" id="GO:0016787">
    <property type="term" value="F:hydrolase activity"/>
    <property type="evidence" value="ECO:0007669"/>
    <property type="project" value="UniProtKB-KW"/>
</dbReference>
<organism evidence="3 4">
    <name type="scientific">Actinomadura harenae</name>
    <dbReference type="NCBI Taxonomy" id="2483351"/>
    <lineage>
        <taxon>Bacteria</taxon>
        <taxon>Bacillati</taxon>
        <taxon>Actinomycetota</taxon>
        <taxon>Actinomycetes</taxon>
        <taxon>Streptosporangiales</taxon>
        <taxon>Thermomonosporaceae</taxon>
        <taxon>Actinomadura</taxon>
    </lineage>
</organism>
<dbReference type="InterPro" id="IPR050114">
    <property type="entry name" value="UPF0173_UPF0282_UlaG_hydrolase"/>
</dbReference>
<keyword evidence="4" id="KW-1185">Reference proteome</keyword>
<dbReference type="InterPro" id="IPR036866">
    <property type="entry name" value="RibonucZ/Hydroxyglut_hydro"/>
</dbReference>
<dbReference type="PANTHER" id="PTHR43546">
    <property type="entry name" value="UPF0173 METAL-DEPENDENT HYDROLASE MJ1163-RELATED"/>
    <property type="match status" value="1"/>
</dbReference>
<dbReference type="Pfam" id="PF12706">
    <property type="entry name" value="Lactamase_B_2"/>
    <property type="match status" value="1"/>
</dbReference>
<evidence type="ECO:0000256" key="1">
    <source>
        <dbReference type="ARBA" id="ARBA00022801"/>
    </source>
</evidence>
<sequence>MDKQSSNKELAVTRVVNSCVLLELGGRAVLTDPWFTERWWLRRGEPLGLRPDELPPLTAIIVTNLATNHWDLRGLRALPRKAETPLYVPTAGMVRRARRLGFGRAERVRWGETREIAPGLSMEVVQAGRTLVWPNNAYVLNAPGGRVFFGGEIAEVSLLERYRAGRPETDVALLPVNGLRPLFGPRLVMRPGDAVAGASVLGARVLVPVHEAHGHDPLSWLFRPDGTAADAVRLAAGTPDVAALPPGERRDLL</sequence>
<keyword evidence="1 3" id="KW-0378">Hydrolase</keyword>
<dbReference type="SUPFAM" id="SSF56281">
    <property type="entry name" value="Metallo-hydrolase/oxidoreductase"/>
    <property type="match status" value="1"/>
</dbReference>
<dbReference type="Proteomes" id="UP000282674">
    <property type="component" value="Unassembled WGS sequence"/>
</dbReference>
<evidence type="ECO:0000259" key="2">
    <source>
        <dbReference type="Pfam" id="PF12706"/>
    </source>
</evidence>
<protein>
    <submittedName>
        <fullName evidence="3">MBL fold metallo-hydrolase</fullName>
    </submittedName>
</protein>
<evidence type="ECO:0000313" key="4">
    <source>
        <dbReference type="Proteomes" id="UP000282674"/>
    </source>
</evidence>
<dbReference type="Gene3D" id="3.60.15.10">
    <property type="entry name" value="Ribonuclease Z/Hydroxyacylglutathione hydrolase-like"/>
    <property type="match status" value="1"/>
</dbReference>
<proteinExistence type="predicted"/>
<name>A0A3M2LK65_9ACTN</name>
<dbReference type="PANTHER" id="PTHR43546:SF9">
    <property type="entry name" value="L-ASCORBATE-6-PHOSPHATE LACTONASE ULAG-RELATED"/>
    <property type="match status" value="1"/>
</dbReference>
<dbReference type="OrthoDB" id="3204284at2"/>
<reference evidence="3 4" key="1">
    <citation type="submission" date="2018-10" db="EMBL/GenBank/DDBJ databases">
        <title>Isolation from soil.</title>
        <authorList>
            <person name="Hu J."/>
        </authorList>
    </citation>
    <scope>NUCLEOTIDE SEQUENCE [LARGE SCALE GENOMIC DNA]</scope>
    <source>
        <strain evidence="3 4">NEAU-Ht49</strain>
    </source>
</reference>
<dbReference type="EMBL" id="RFFG01000097">
    <property type="protein sequence ID" value="RMI37869.1"/>
    <property type="molecule type" value="Genomic_DNA"/>
</dbReference>